<dbReference type="Gene3D" id="3.30.43.10">
    <property type="entry name" value="Uridine Diphospho-n-acetylenolpyruvylglucosamine Reductase, domain 2"/>
    <property type="match status" value="1"/>
</dbReference>
<organism evidence="8 9">
    <name type="scientific">Streptomyces cahuitamycinicus</name>
    <dbReference type="NCBI Taxonomy" id="2070367"/>
    <lineage>
        <taxon>Bacteria</taxon>
        <taxon>Bacillati</taxon>
        <taxon>Actinomycetota</taxon>
        <taxon>Actinomycetes</taxon>
        <taxon>Kitasatosporales</taxon>
        <taxon>Streptomycetaceae</taxon>
        <taxon>Streptomyces</taxon>
    </lineage>
</organism>
<dbReference type="Proteomes" id="UP000235943">
    <property type="component" value="Unassembled WGS sequence"/>
</dbReference>
<reference evidence="8 9" key="1">
    <citation type="submission" date="2018-01" db="EMBL/GenBank/DDBJ databases">
        <title>Draft genome sequence of Streptomyces sp. 13K301.</title>
        <authorList>
            <person name="Sahin N."/>
            <person name="Saygin H."/>
            <person name="Ay H."/>
        </authorList>
    </citation>
    <scope>NUCLEOTIDE SEQUENCE [LARGE SCALE GENOMIC DNA]</scope>
    <source>
        <strain evidence="8 9">13K301</strain>
    </source>
</reference>
<dbReference type="Pfam" id="PF09129">
    <property type="entry name" value="Chol_subst-bind"/>
    <property type="match status" value="1"/>
</dbReference>
<dbReference type="InterPro" id="IPR006311">
    <property type="entry name" value="TAT_signal"/>
</dbReference>
<evidence type="ECO:0000313" key="8">
    <source>
        <dbReference type="EMBL" id="PNG19218.1"/>
    </source>
</evidence>
<dbReference type="Pfam" id="PF01565">
    <property type="entry name" value="FAD_binding_4"/>
    <property type="match status" value="1"/>
</dbReference>
<feature type="region of interest" description="Disordered" evidence="6">
    <location>
        <begin position="600"/>
        <end position="628"/>
    </location>
</feature>
<dbReference type="EMBL" id="POUC01000235">
    <property type="protein sequence ID" value="PNG19218.1"/>
    <property type="molecule type" value="Genomic_DNA"/>
</dbReference>
<comment type="cofactor">
    <cofactor evidence="1">
        <name>FAD</name>
        <dbReference type="ChEBI" id="CHEBI:57692"/>
    </cofactor>
</comment>
<keyword evidence="9" id="KW-1185">Reference proteome</keyword>
<evidence type="ECO:0000256" key="6">
    <source>
        <dbReference type="SAM" id="MobiDB-lite"/>
    </source>
</evidence>
<evidence type="ECO:0000313" key="9">
    <source>
        <dbReference type="Proteomes" id="UP000235943"/>
    </source>
</evidence>
<sequence>MRQEHVTCKRASSVTPVTTGSANNHPSDASPWTRRGFLLGAAALAALPGLPADPAAAAAELPDFPADVALYRSAYRNWVGEITADGLWACAPDGPGQVVAVVNWAWRHGWRVRARGAAHGWSPLTVTEGTPPGAPVLLVDTTVHLTNLALDSPTAVRAGTGVTMEDLLAFLEEHGLGVTAAPAPGVLTLGGVLAVDGHGTAVPARGEQRQPGHTYGSLSNLILSLTAVVWDDGAGAYVLRTFRRGGADGAALLTHLGRSLVTEVVLRVGANTNLRCVSRTDIPAGELFAAPGSGGGRTFASFLDEAGRVEAIWFAFTEHPWLKVWSVSPTRPLTSRKVTRPYNYPFSDNVPTPVAELVGRMTSEAAWYLAPVLGTAQYEAAALGLVTTLSADLWGPSKNTLLYLKPTTLQVHANGYAVLTARDRVQRVVSEFAAFYRERLTAYAARGSFPVNGSVEIRVTGLDDPADTGVAGARPPLLSALRPPEDHPEWDTAVWLDVLTLPGTPDAEAFLREIERFLLRNFDGGSALTRVEWSKGWAYTDDDAWSDQEVLGGAVPAAVGPAAWADANAALDRLDPHRVYGNAFLDRLFGPWSYRSRASTTPMVPAASPGRPTPVRARSVRPSAPASA</sequence>
<dbReference type="OrthoDB" id="1489106at2"/>
<protein>
    <submittedName>
        <fullName evidence="8">FAD-linked oxidase</fullName>
    </submittedName>
</protein>
<evidence type="ECO:0000256" key="3">
    <source>
        <dbReference type="ARBA" id="ARBA00022630"/>
    </source>
</evidence>
<dbReference type="InterPro" id="IPR016170">
    <property type="entry name" value="Cytok_DH_C_sf"/>
</dbReference>
<dbReference type="PANTHER" id="PTHR43716:SF1">
    <property type="entry name" value="D-2-HYDROXYGLUTARATE DEHYDROGENASE, MITOCHONDRIAL"/>
    <property type="match status" value="1"/>
</dbReference>
<dbReference type="InterPro" id="IPR036318">
    <property type="entry name" value="FAD-bd_PCMH-like_sf"/>
</dbReference>
<evidence type="ECO:0000256" key="4">
    <source>
        <dbReference type="ARBA" id="ARBA00022827"/>
    </source>
</evidence>
<dbReference type="Gene3D" id="3.30.465.10">
    <property type="match status" value="1"/>
</dbReference>
<dbReference type="Gene3D" id="1.10.45.10">
    <property type="entry name" value="Vanillyl-alcohol Oxidase, Chain A, domain 4"/>
    <property type="match status" value="1"/>
</dbReference>
<gene>
    <name evidence="8" type="ORF">C1J00_26895</name>
</gene>
<name>A0A2N8TJN4_9ACTN</name>
<comment type="caution">
    <text evidence="8">The sequence shown here is derived from an EMBL/GenBank/DDBJ whole genome shotgun (WGS) entry which is preliminary data.</text>
</comment>
<dbReference type="InterPro" id="IPR016169">
    <property type="entry name" value="FAD-bd_PCMH_sub2"/>
</dbReference>
<dbReference type="AlphaFoldDB" id="A0A2N8TJN4"/>
<keyword evidence="5" id="KW-0560">Oxidoreductase</keyword>
<dbReference type="PANTHER" id="PTHR43716">
    <property type="entry name" value="D-2-HYDROXYGLUTARATE DEHYDROGENASE, MITOCHONDRIAL"/>
    <property type="match status" value="1"/>
</dbReference>
<dbReference type="InterPro" id="IPR016164">
    <property type="entry name" value="FAD-linked_Oxase-like_C"/>
</dbReference>
<dbReference type="PROSITE" id="PS51318">
    <property type="entry name" value="TAT"/>
    <property type="match status" value="1"/>
</dbReference>
<dbReference type="Gene3D" id="3.40.462.10">
    <property type="entry name" value="FAD-linked oxidases, C-terminal domain"/>
    <property type="match status" value="1"/>
</dbReference>
<dbReference type="InterPro" id="IPR006094">
    <property type="entry name" value="Oxid_FAD_bind_N"/>
</dbReference>
<dbReference type="GO" id="GO:0016491">
    <property type="term" value="F:oxidoreductase activity"/>
    <property type="evidence" value="ECO:0007669"/>
    <property type="project" value="UniProtKB-KW"/>
</dbReference>
<dbReference type="InterPro" id="IPR015213">
    <property type="entry name" value="Cholesterol_OX_subst-bd"/>
</dbReference>
<comment type="similarity">
    <text evidence="2">Belongs to the FAD-binding oxidoreductase/transferase type 4 family.</text>
</comment>
<feature type="domain" description="FAD-binding PCMH-type" evidence="7">
    <location>
        <begin position="81"/>
        <end position="271"/>
    </location>
</feature>
<dbReference type="GO" id="GO:0071949">
    <property type="term" value="F:FAD binding"/>
    <property type="evidence" value="ECO:0007669"/>
    <property type="project" value="InterPro"/>
</dbReference>
<dbReference type="InterPro" id="IPR016166">
    <property type="entry name" value="FAD-bd_PCMH"/>
</dbReference>
<feature type="region of interest" description="Disordered" evidence="6">
    <location>
        <begin position="1"/>
        <end position="29"/>
    </location>
</feature>
<evidence type="ECO:0000259" key="7">
    <source>
        <dbReference type="PROSITE" id="PS51387"/>
    </source>
</evidence>
<dbReference type="PROSITE" id="PS51387">
    <property type="entry name" value="FAD_PCMH"/>
    <property type="match status" value="1"/>
</dbReference>
<feature type="compositionally biased region" description="Polar residues" evidence="6">
    <location>
        <begin position="10"/>
        <end position="27"/>
    </location>
</feature>
<dbReference type="InterPro" id="IPR051264">
    <property type="entry name" value="FAD-oxidored/transferase_4"/>
</dbReference>
<dbReference type="SUPFAM" id="SSF55103">
    <property type="entry name" value="FAD-linked oxidases, C-terminal domain"/>
    <property type="match status" value="1"/>
</dbReference>
<proteinExistence type="inferred from homology"/>
<dbReference type="InterPro" id="IPR016171">
    <property type="entry name" value="Vanillyl_alc_oxidase_C-sub2"/>
</dbReference>
<dbReference type="GO" id="GO:0022904">
    <property type="term" value="P:respiratory electron transport chain"/>
    <property type="evidence" value="ECO:0007669"/>
    <property type="project" value="TreeGrafter"/>
</dbReference>
<keyword evidence="4" id="KW-0274">FAD</keyword>
<dbReference type="InterPro" id="IPR016167">
    <property type="entry name" value="FAD-bd_PCMH_sub1"/>
</dbReference>
<evidence type="ECO:0000256" key="2">
    <source>
        <dbReference type="ARBA" id="ARBA00008000"/>
    </source>
</evidence>
<dbReference type="SUPFAM" id="SSF56176">
    <property type="entry name" value="FAD-binding/transporter-associated domain-like"/>
    <property type="match status" value="1"/>
</dbReference>
<keyword evidence="3" id="KW-0285">Flavoprotein</keyword>
<feature type="compositionally biased region" description="Low complexity" evidence="6">
    <location>
        <begin position="614"/>
        <end position="628"/>
    </location>
</feature>
<accession>A0A2N8TJN4</accession>
<evidence type="ECO:0000256" key="1">
    <source>
        <dbReference type="ARBA" id="ARBA00001974"/>
    </source>
</evidence>
<evidence type="ECO:0000256" key="5">
    <source>
        <dbReference type="ARBA" id="ARBA00023002"/>
    </source>
</evidence>